<evidence type="ECO:0000256" key="1">
    <source>
        <dbReference type="ARBA" id="ARBA00004651"/>
    </source>
</evidence>
<accession>A0A1I1TYU1</accession>
<dbReference type="Gene3D" id="1.10.3720.10">
    <property type="entry name" value="MetI-like"/>
    <property type="match status" value="1"/>
</dbReference>
<feature type="domain" description="ABC transmembrane type-1" evidence="8">
    <location>
        <begin position="74"/>
        <end position="277"/>
    </location>
</feature>
<evidence type="ECO:0000256" key="2">
    <source>
        <dbReference type="ARBA" id="ARBA00022448"/>
    </source>
</evidence>
<keyword evidence="2 7" id="KW-0813">Transport</keyword>
<dbReference type="CDD" id="cd06261">
    <property type="entry name" value="TM_PBP2"/>
    <property type="match status" value="1"/>
</dbReference>
<dbReference type="STRING" id="1045775.SAMN05216378_0764"/>
<keyword evidence="4 7" id="KW-0812">Transmembrane</keyword>
<evidence type="ECO:0000313" key="9">
    <source>
        <dbReference type="EMBL" id="SFD63639.1"/>
    </source>
</evidence>
<comment type="similarity">
    <text evidence="7">Belongs to the binding-protein-dependent transport system permease family.</text>
</comment>
<evidence type="ECO:0000256" key="6">
    <source>
        <dbReference type="ARBA" id="ARBA00023136"/>
    </source>
</evidence>
<dbReference type="EMBL" id="FOMT01000001">
    <property type="protein sequence ID" value="SFD63639.1"/>
    <property type="molecule type" value="Genomic_DNA"/>
</dbReference>
<evidence type="ECO:0000256" key="5">
    <source>
        <dbReference type="ARBA" id="ARBA00022989"/>
    </source>
</evidence>
<evidence type="ECO:0000256" key="3">
    <source>
        <dbReference type="ARBA" id="ARBA00022475"/>
    </source>
</evidence>
<name>A0A1I1TYU1_9BACL</name>
<protein>
    <submittedName>
        <fullName evidence="9">Putative aldouronate transport system permease protein</fullName>
    </submittedName>
</protein>
<dbReference type="GO" id="GO:0055085">
    <property type="term" value="P:transmembrane transport"/>
    <property type="evidence" value="ECO:0007669"/>
    <property type="project" value="InterPro"/>
</dbReference>
<dbReference type="RefSeq" id="WP_091181177.1">
    <property type="nucleotide sequence ID" value="NZ_FOMT01000001.1"/>
</dbReference>
<dbReference type="PANTHER" id="PTHR43744:SF9">
    <property type="entry name" value="POLYGALACTURONAN_RHAMNOGALACTURONAN TRANSPORT SYSTEM PERMEASE PROTEIN YTCP"/>
    <property type="match status" value="1"/>
</dbReference>
<sequence length="292" mass="32369">MYYKSRPYRLFYAINIVILSLVSILCLIPLIHVLALSFSSGLAVETNQVSLWPIGFNLDSYSRTFADGAFLEALTNSVFRVVLGVSLGMLVTILTAYPLSKMDGGGLKGGKLIAWYFVFTMLFNGGLIPNYILIQKLHLMDSIWALVLPGALSIYNMILMLNFFRTIPKELEEASLIDGAGHLTTLFRIYIPVSLPSIATIALFVTVGSWNAWFDGLIYMHKENWPLSTLLQTMISAPDLSQKSVSESEIANLTERSLRAAKIFIGALPILLVYPFLQRFFVKGIVVGAVKG</sequence>
<feature type="transmembrane region" description="Helical" evidence="7">
    <location>
        <begin position="185"/>
        <end position="210"/>
    </location>
</feature>
<evidence type="ECO:0000313" key="10">
    <source>
        <dbReference type="Proteomes" id="UP000198855"/>
    </source>
</evidence>
<evidence type="ECO:0000256" key="4">
    <source>
        <dbReference type="ARBA" id="ARBA00022692"/>
    </source>
</evidence>
<evidence type="ECO:0000259" key="8">
    <source>
        <dbReference type="PROSITE" id="PS50928"/>
    </source>
</evidence>
<dbReference type="PANTHER" id="PTHR43744">
    <property type="entry name" value="ABC TRANSPORTER PERMEASE PROTEIN MG189-RELATED-RELATED"/>
    <property type="match status" value="1"/>
</dbReference>
<feature type="transmembrane region" description="Helical" evidence="7">
    <location>
        <begin position="12"/>
        <end position="35"/>
    </location>
</feature>
<gene>
    <name evidence="9" type="ORF">SAMN05216378_0764</name>
</gene>
<comment type="subcellular location">
    <subcellularLocation>
        <location evidence="1 7">Cell membrane</location>
        <topology evidence="1 7">Multi-pass membrane protein</topology>
    </subcellularLocation>
</comment>
<feature type="transmembrane region" description="Helical" evidence="7">
    <location>
        <begin position="78"/>
        <end position="100"/>
    </location>
</feature>
<dbReference type="Proteomes" id="UP000198855">
    <property type="component" value="Unassembled WGS sequence"/>
</dbReference>
<keyword evidence="3" id="KW-1003">Cell membrane</keyword>
<keyword evidence="6 7" id="KW-0472">Membrane</keyword>
<keyword evidence="5 7" id="KW-1133">Transmembrane helix</keyword>
<dbReference type="PROSITE" id="PS50928">
    <property type="entry name" value="ABC_TM1"/>
    <property type="match status" value="1"/>
</dbReference>
<evidence type="ECO:0000256" key="7">
    <source>
        <dbReference type="RuleBase" id="RU363032"/>
    </source>
</evidence>
<reference evidence="10" key="1">
    <citation type="submission" date="2016-10" db="EMBL/GenBank/DDBJ databases">
        <authorList>
            <person name="Varghese N."/>
            <person name="Submissions S."/>
        </authorList>
    </citation>
    <scope>NUCLEOTIDE SEQUENCE [LARGE SCALE GENOMIC DNA]</scope>
    <source>
        <strain evidence="10">CGMCC 1.10784</strain>
    </source>
</reference>
<feature type="transmembrane region" description="Helical" evidence="7">
    <location>
        <begin position="144"/>
        <end position="164"/>
    </location>
</feature>
<dbReference type="AlphaFoldDB" id="A0A1I1TYU1"/>
<organism evidence="9 10">
    <name type="scientific">Paenibacillus catalpae</name>
    <dbReference type="NCBI Taxonomy" id="1045775"/>
    <lineage>
        <taxon>Bacteria</taxon>
        <taxon>Bacillati</taxon>
        <taxon>Bacillota</taxon>
        <taxon>Bacilli</taxon>
        <taxon>Bacillales</taxon>
        <taxon>Paenibacillaceae</taxon>
        <taxon>Paenibacillus</taxon>
    </lineage>
</organism>
<dbReference type="Pfam" id="PF00528">
    <property type="entry name" value="BPD_transp_1"/>
    <property type="match status" value="1"/>
</dbReference>
<dbReference type="InterPro" id="IPR000515">
    <property type="entry name" value="MetI-like"/>
</dbReference>
<proteinExistence type="inferred from homology"/>
<keyword evidence="10" id="KW-1185">Reference proteome</keyword>
<dbReference type="GO" id="GO:0005886">
    <property type="term" value="C:plasma membrane"/>
    <property type="evidence" value="ECO:0007669"/>
    <property type="project" value="UniProtKB-SubCell"/>
</dbReference>
<feature type="transmembrane region" description="Helical" evidence="7">
    <location>
        <begin position="260"/>
        <end position="277"/>
    </location>
</feature>
<dbReference type="SUPFAM" id="SSF161098">
    <property type="entry name" value="MetI-like"/>
    <property type="match status" value="1"/>
</dbReference>
<feature type="transmembrane region" description="Helical" evidence="7">
    <location>
        <begin position="112"/>
        <end position="132"/>
    </location>
</feature>
<dbReference type="OrthoDB" id="2555791at2"/>
<dbReference type="InterPro" id="IPR035906">
    <property type="entry name" value="MetI-like_sf"/>
</dbReference>